<dbReference type="RefSeq" id="WP_338605360.1">
    <property type="nucleotide sequence ID" value="NZ_AP028679.1"/>
</dbReference>
<evidence type="ECO:0000313" key="3">
    <source>
        <dbReference type="Proteomes" id="UP001366166"/>
    </source>
</evidence>
<dbReference type="PANTHER" id="PTHR43155">
    <property type="entry name" value="CYCLIC DI-GMP PHOSPHODIESTERASE PA4108-RELATED"/>
    <property type="match status" value="1"/>
</dbReference>
<dbReference type="SUPFAM" id="SSF109604">
    <property type="entry name" value="HD-domain/PDEase-like"/>
    <property type="match status" value="2"/>
</dbReference>
<feature type="domain" description="HD/PDEase" evidence="1">
    <location>
        <begin position="18"/>
        <end position="145"/>
    </location>
</feature>
<dbReference type="InterPro" id="IPR003607">
    <property type="entry name" value="HD/PDEase_dom"/>
</dbReference>
<evidence type="ECO:0000259" key="1">
    <source>
        <dbReference type="SMART" id="SM00471"/>
    </source>
</evidence>
<dbReference type="AlphaFoldDB" id="A0AAU9E918"/>
<dbReference type="PANTHER" id="PTHR43155:SF1">
    <property type="entry name" value="3'3'-CGAMP-SPECIFIC PHOSPHODIESTERASE 1"/>
    <property type="match status" value="1"/>
</dbReference>
<dbReference type="Gene3D" id="1.10.3210.10">
    <property type="entry name" value="Hypothetical protein af1432"/>
    <property type="match status" value="2"/>
</dbReference>
<sequence length="415" mass="47653">MVNLGNIILSLSNAMDLANPELFQHQLRTAFIVWEMGRVAGLNQQSLENMFSAAVLHDIGANSVEEMQTLHRFEGQDTEDHCIRGWLLFKSVPWLENEASAVLYHHRPWEDWDESLENPAAFNAQAILLADHVERWVDRNLYILHQHQQITKRIKQLRGKTIHPQVVELFLEASEHEEFWLDLAAPRMYSLLLNRGPYNKADVGLDMVEEVAKLFRNVIDFRSSFTATHSSGVAAAARRISRSHGFSREEVKLMEIAGYLHDVGKMAVPNHILEKPGKLDEVEMAVMKSHTYNTYEVLNSVNGMQQIAEWAAFHHEKLDGSGYPFHHDRHSLSLGARIMAVADVFTALTERRPYREALPKDKVMSILDKMAYEDHLDRQFVDLVGQDFDRISRLVADQQARAGEFYQERISCRLS</sequence>
<dbReference type="InterPro" id="IPR006675">
    <property type="entry name" value="HDIG_dom"/>
</dbReference>
<dbReference type="CDD" id="cd00077">
    <property type="entry name" value="HDc"/>
    <property type="match status" value="2"/>
</dbReference>
<organism evidence="2 3">
    <name type="scientific">Desulfoferula mesophila</name>
    <dbReference type="NCBI Taxonomy" id="3058419"/>
    <lineage>
        <taxon>Bacteria</taxon>
        <taxon>Pseudomonadati</taxon>
        <taxon>Thermodesulfobacteriota</taxon>
        <taxon>Desulfarculia</taxon>
        <taxon>Desulfarculales</taxon>
        <taxon>Desulfarculaceae</taxon>
        <taxon>Desulfoferula</taxon>
    </lineage>
</organism>
<proteinExistence type="predicted"/>
<accession>A0AAU9E918</accession>
<dbReference type="NCBIfam" id="TIGR00277">
    <property type="entry name" value="HDIG"/>
    <property type="match status" value="1"/>
</dbReference>
<dbReference type="Pfam" id="PF01966">
    <property type="entry name" value="HD"/>
    <property type="match status" value="1"/>
</dbReference>
<dbReference type="SMART" id="SM00471">
    <property type="entry name" value="HDc"/>
    <property type="match status" value="2"/>
</dbReference>
<dbReference type="EMBL" id="AP028679">
    <property type="protein sequence ID" value="BEQ13606.1"/>
    <property type="molecule type" value="Genomic_DNA"/>
</dbReference>
<keyword evidence="3" id="KW-1185">Reference proteome</keyword>
<gene>
    <name evidence="2" type="ORF">FAK_06720</name>
</gene>
<protein>
    <submittedName>
        <fullName evidence="2">HD domain-containing protein</fullName>
    </submittedName>
</protein>
<dbReference type="Pfam" id="PF13487">
    <property type="entry name" value="HD_5"/>
    <property type="match status" value="1"/>
</dbReference>
<reference evidence="3" key="1">
    <citation type="journal article" date="2023" name="Arch. Microbiol.">
        <title>Desulfoferula mesophilus gen. nov. sp. nov., a mesophilic sulfate-reducing bacterium isolated from a brackish lake sediment.</title>
        <authorList>
            <person name="Watanabe T."/>
            <person name="Yabe T."/>
            <person name="Tsuji J.M."/>
            <person name="Fukui M."/>
        </authorList>
    </citation>
    <scope>NUCLEOTIDE SEQUENCE [LARGE SCALE GENOMIC DNA]</scope>
    <source>
        <strain evidence="3">12FAK</strain>
    </source>
</reference>
<name>A0AAU9E918_9BACT</name>
<feature type="domain" description="HD/PDEase" evidence="1">
    <location>
        <begin position="222"/>
        <end position="357"/>
    </location>
</feature>
<dbReference type="Proteomes" id="UP001366166">
    <property type="component" value="Chromosome"/>
</dbReference>
<dbReference type="KEGG" id="dmp:FAK_06720"/>
<evidence type="ECO:0000313" key="2">
    <source>
        <dbReference type="EMBL" id="BEQ13606.1"/>
    </source>
</evidence>
<dbReference type="InterPro" id="IPR006674">
    <property type="entry name" value="HD_domain"/>
</dbReference>